<name>A0A813WBT3_9BILA</name>
<organism evidence="1 2">
    <name type="scientific">Adineta steineri</name>
    <dbReference type="NCBI Taxonomy" id="433720"/>
    <lineage>
        <taxon>Eukaryota</taxon>
        <taxon>Metazoa</taxon>
        <taxon>Spiralia</taxon>
        <taxon>Gnathifera</taxon>
        <taxon>Rotifera</taxon>
        <taxon>Eurotatoria</taxon>
        <taxon>Bdelloidea</taxon>
        <taxon>Adinetida</taxon>
        <taxon>Adinetidae</taxon>
        <taxon>Adineta</taxon>
    </lineage>
</organism>
<evidence type="ECO:0000313" key="2">
    <source>
        <dbReference type="Proteomes" id="UP000663860"/>
    </source>
</evidence>
<gene>
    <name evidence="1" type="ORF">IZO911_LOCUS9815</name>
</gene>
<dbReference type="Gene3D" id="3.80.10.10">
    <property type="entry name" value="Ribonuclease Inhibitor"/>
    <property type="match status" value="1"/>
</dbReference>
<dbReference type="Proteomes" id="UP000663860">
    <property type="component" value="Unassembled WGS sequence"/>
</dbReference>
<comment type="caution">
    <text evidence="1">The sequence shown here is derived from an EMBL/GenBank/DDBJ whole genome shotgun (WGS) entry which is preliminary data.</text>
</comment>
<sequence length="335" mass="39130">MGVKFTLPSKKFACGSVFEILSNDVILELFDYFSSNEIYLSFGNLNNRLDHLIKNYPQHVNFQINRFIPHYIRSLKITSRSQVPLFFTLQSSQLSTIRGLTTGNLEIQQLLDIFNIRQLQQLEYIYLGICRDDLDEKSLLESIQTKILSLGEYRLRRCHLRRHLLVNVKNLPLSLPSLEYIQLDGCQDFSVLSSFLSRMPNLKFLRVSLLDSIQNPLQSVSCRITHLVLLLRSDCSISELKVFFATCCSYVENLIIQPYIENNSRSTLMVSKHEWTNILPSRVTWFYLKTKNGYHHKLSNVHLNSKLYDQICLMHAEQDGHHCHVIIEEPFSRIW</sequence>
<dbReference type="AlphaFoldDB" id="A0A813WBT3"/>
<reference evidence="1" key="1">
    <citation type="submission" date="2021-02" db="EMBL/GenBank/DDBJ databases">
        <authorList>
            <person name="Nowell W R."/>
        </authorList>
    </citation>
    <scope>NUCLEOTIDE SEQUENCE</scope>
</reference>
<proteinExistence type="predicted"/>
<evidence type="ECO:0000313" key="1">
    <source>
        <dbReference type="EMBL" id="CAF0855228.1"/>
    </source>
</evidence>
<dbReference type="InterPro" id="IPR032675">
    <property type="entry name" value="LRR_dom_sf"/>
</dbReference>
<dbReference type="EMBL" id="CAJNOE010000070">
    <property type="protein sequence ID" value="CAF0855228.1"/>
    <property type="molecule type" value="Genomic_DNA"/>
</dbReference>
<protein>
    <submittedName>
        <fullName evidence="1">Uncharacterized protein</fullName>
    </submittedName>
</protein>
<dbReference type="SUPFAM" id="SSF52047">
    <property type="entry name" value="RNI-like"/>
    <property type="match status" value="1"/>
</dbReference>
<accession>A0A813WBT3</accession>